<sequence>MMFPLVQYRSAPRIFLVFMIFLISLLVCGGGCAVFAEKISTTLTIGTDPVDPGESLPFTVSGILTDGDGNVMGNKKVTLEQLKSDDPNSEYEFLAVATTDIDGVYTFKRPEAAPAEFLRVKFNGNSQFEGSVSDIVSGHITKEPQVKTGVVPAVAKSNTLITAKASPSNPSPGQTVSITGQLMGENGTPLEGKKVICESSDRVGTRSDFSILGISTTDKNGFFKFTVGGGSTTTYIQVHFAGDDSYEESFSNLIVVL</sequence>
<organism evidence="1 2">
    <name type="scientific">Methanospirillum purgamenti</name>
    <dbReference type="NCBI Taxonomy" id="2834276"/>
    <lineage>
        <taxon>Archaea</taxon>
        <taxon>Methanobacteriati</taxon>
        <taxon>Methanobacteriota</taxon>
        <taxon>Stenosarchaea group</taxon>
        <taxon>Methanomicrobia</taxon>
        <taxon>Methanomicrobiales</taxon>
        <taxon>Methanospirillaceae</taxon>
        <taxon>Methanospirillum</taxon>
    </lineage>
</organism>
<reference evidence="1 2" key="1">
    <citation type="submission" date="2021-05" db="EMBL/GenBank/DDBJ databases">
        <title>A novel Methanospirillum isolate from a pyrite-forming mixed culture.</title>
        <authorList>
            <person name="Bunk B."/>
            <person name="Sproer C."/>
            <person name="Spring S."/>
            <person name="Pester M."/>
        </authorList>
    </citation>
    <scope>NUCLEOTIDE SEQUENCE [LARGE SCALE GENOMIC DNA]</scope>
    <source>
        <strain evidence="1 2">J.3.6.1-F.2.7.3</strain>
    </source>
</reference>
<gene>
    <name evidence="1" type="ORF">KHC33_08775</name>
</gene>
<dbReference type="EMBL" id="CP075546">
    <property type="protein sequence ID" value="QVV87472.1"/>
    <property type="molecule type" value="Genomic_DNA"/>
</dbReference>
<dbReference type="RefSeq" id="WP_214418293.1">
    <property type="nucleotide sequence ID" value="NZ_CP075546.1"/>
</dbReference>
<dbReference type="SUPFAM" id="SSF49482">
    <property type="entry name" value="Aromatic compound dioxygenase"/>
    <property type="match status" value="1"/>
</dbReference>
<protein>
    <submittedName>
        <fullName evidence="1">Uncharacterized protein</fullName>
    </submittedName>
</protein>
<dbReference type="InterPro" id="IPR015889">
    <property type="entry name" value="Intradiol_dOase_core"/>
</dbReference>
<evidence type="ECO:0000313" key="1">
    <source>
        <dbReference type="EMBL" id="QVV87472.1"/>
    </source>
</evidence>
<dbReference type="Proteomes" id="UP000680656">
    <property type="component" value="Chromosome"/>
</dbReference>
<dbReference type="AlphaFoldDB" id="A0A8E7ATX1"/>
<dbReference type="GO" id="GO:0016702">
    <property type="term" value="F:oxidoreductase activity, acting on single donors with incorporation of molecular oxygen, incorporation of two atoms of oxygen"/>
    <property type="evidence" value="ECO:0007669"/>
    <property type="project" value="InterPro"/>
</dbReference>
<dbReference type="GO" id="GO:0005506">
    <property type="term" value="F:iron ion binding"/>
    <property type="evidence" value="ECO:0007669"/>
    <property type="project" value="InterPro"/>
</dbReference>
<accession>A0A8E7ATX1</accession>
<dbReference type="GeneID" id="65565162"/>
<proteinExistence type="predicted"/>
<name>A0A8E7ATX1_9EURY</name>
<evidence type="ECO:0000313" key="2">
    <source>
        <dbReference type="Proteomes" id="UP000680656"/>
    </source>
</evidence>
<keyword evidence="2" id="KW-1185">Reference proteome</keyword>
<dbReference type="KEGG" id="mrtj:KHC33_08775"/>